<dbReference type="InterPro" id="IPR001242">
    <property type="entry name" value="Condensation_dom"/>
</dbReference>
<reference evidence="6 7" key="1">
    <citation type="submission" date="2018-06" db="EMBL/GenBank/DDBJ databases">
        <title>Sphaerisporangium craniellae sp. nov., isolated from a marine sponge in the South China Sea.</title>
        <authorList>
            <person name="Li L."/>
        </authorList>
    </citation>
    <scope>NUCLEOTIDE SEQUENCE [LARGE SCALE GENOMIC DNA]</scope>
    <source>
        <strain evidence="6 7">CCTCC AA 208026</strain>
    </source>
</reference>
<dbReference type="SUPFAM" id="SSF52777">
    <property type="entry name" value="CoA-dependent acyltransferases"/>
    <property type="match status" value="2"/>
</dbReference>
<dbReference type="Gene3D" id="3.40.50.12780">
    <property type="entry name" value="N-terminal domain of ligase-like"/>
    <property type="match status" value="1"/>
</dbReference>
<feature type="region of interest" description="Disordered" evidence="4">
    <location>
        <begin position="210"/>
        <end position="229"/>
    </location>
</feature>
<dbReference type="PANTHER" id="PTHR45527">
    <property type="entry name" value="NONRIBOSOMAL PEPTIDE SYNTHETASE"/>
    <property type="match status" value="1"/>
</dbReference>
<dbReference type="SMART" id="SM00823">
    <property type="entry name" value="PKS_PP"/>
    <property type="match status" value="1"/>
</dbReference>
<sequence length="1075" mass="116072">MPRAAARPDDVVVRKSGVKRAATSWLQDQAWFLQKLVPDSPAYTMFRAYRTTGELDVAALRAAWRSVVLRHEILRTTLVEVGGLPVQEIAADCHPNAFTEARATGSSAEQLCADLARTPLDLEEGPLARLTVARLGAGDHLLVLRLHEAVADEWTVATLLDELSDSYNAQEAEEAPAPNGLHYTSYARWQRDQAHTPEFHRLLDYWTRTLSPPPASPAPPADRPRPQGPSFHGGVVRFEWASALAHALAGLAREERVTRSVVMLAAFLCLLRRHSGEDRVAVGTSVNARPSVRGGALVGPYRNHLVLCADLSGGITFRQAVRRVARVANEAYRHRGLPFDRLVQALRLDRDPRQIPLCDVMFDYRDEAEPVPLLGAAEVRPERPRSVAARTDLSLAVEHVGSTLAGSLTYRHSLYEEESAELLLDQLRTFLAIALRAPDLPADQIPLEDHARTRRRVREADQTAVLDPLLPSAPELVRAWAGRAPGAVALDWQGGSLTYRELDGRAAAVTAALRAIGRVEGASVVVRMPSGPAQVTATLGVLGAGARLTCLGIGDVGERGKAVLAELRPACLLVEGPADGDGLVRWYEEELAGTVIDVAALDPPGQAVAPVFPTTTAPAYIAYTSGSTGKPKGIVQSHGSLAQFATWLAAEFRMRPGARVAQWAAPGYDAALCETFAALVGGATLCPVPERIRANPEKMVRWLADERITLLQTVPSFARKLLDAVRAEGATERLALNCLLLAGEPLSGELVNDLRAYLPAVRLANLYGATETILATWHEVSGPVHGMTPIGRSIPGRQVVVLDDWDRPCPPGVTGHIVVRSPYVALGYTGDGEDTRVFEPVHHLQACGTGDGRFYRTGDLGRMRWDGQLEFRGRGDSQIKFHGTRVELAEVEAALSRHETVAECALVPVNGPDGWVARLVAYVVPRRTQAGEAEVRVADLRAALRARFGKSALPLSVRTVSSLPRNVGGKIDRRGLSALVTDGPRGAVRTPMELEVAAIWSDVLGTEPDSDGAPFFEAGGHSLMVPRLLDRVRERFGVEVPLWEFFANPTPGGLAAQVNAHALSTDAVNQSTAGE</sequence>
<evidence type="ECO:0000313" key="7">
    <source>
        <dbReference type="Proteomes" id="UP000253094"/>
    </source>
</evidence>
<dbReference type="PANTHER" id="PTHR45527:SF1">
    <property type="entry name" value="FATTY ACID SYNTHASE"/>
    <property type="match status" value="1"/>
</dbReference>
<dbReference type="Gene3D" id="3.30.559.10">
    <property type="entry name" value="Chloramphenicol acetyltransferase-like domain"/>
    <property type="match status" value="1"/>
</dbReference>
<dbReference type="GO" id="GO:0031177">
    <property type="term" value="F:phosphopantetheine binding"/>
    <property type="evidence" value="ECO:0007669"/>
    <property type="project" value="InterPro"/>
</dbReference>
<comment type="caution">
    <text evidence="6">The sequence shown here is derived from an EMBL/GenBank/DDBJ whole genome shotgun (WGS) entry which is preliminary data.</text>
</comment>
<dbReference type="AlphaFoldDB" id="A0A367FMT4"/>
<feature type="domain" description="Carrier" evidence="5">
    <location>
        <begin position="987"/>
        <end position="1062"/>
    </location>
</feature>
<dbReference type="Gene3D" id="3.30.559.30">
    <property type="entry name" value="Nonribosomal peptide synthetase, condensation domain"/>
    <property type="match status" value="1"/>
</dbReference>
<dbReference type="SUPFAM" id="SSF47336">
    <property type="entry name" value="ACP-like"/>
    <property type="match status" value="1"/>
</dbReference>
<evidence type="ECO:0000259" key="5">
    <source>
        <dbReference type="PROSITE" id="PS50075"/>
    </source>
</evidence>
<evidence type="ECO:0000256" key="4">
    <source>
        <dbReference type="SAM" id="MobiDB-lite"/>
    </source>
</evidence>
<keyword evidence="7" id="KW-1185">Reference proteome</keyword>
<dbReference type="GO" id="GO:0009366">
    <property type="term" value="C:enterobactin synthetase complex"/>
    <property type="evidence" value="ECO:0007669"/>
    <property type="project" value="TreeGrafter"/>
</dbReference>
<dbReference type="GO" id="GO:0009239">
    <property type="term" value="P:enterobactin biosynthetic process"/>
    <property type="evidence" value="ECO:0007669"/>
    <property type="project" value="TreeGrafter"/>
</dbReference>
<dbReference type="Pfam" id="PF00501">
    <property type="entry name" value="AMP-binding"/>
    <property type="match status" value="1"/>
</dbReference>
<dbReference type="Pfam" id="PF00550">
    <property type="entry name" value="PP-binding"/>
    <property type="match status" value="1"/>
</dbReference>
<dbReference type="Proteomes" id="UP000253094">
    <property type="component" value="Unassembled WGS sequence"/>
</dbReference>
<dbReference type="InterPro" id="IPR036736">
    <property type="entry name" value="ACP-like_sf"/>
</dbReference>
<accession>A0A367FMT4</accession>
<dbReference type="InterPro" id="IPR025110">
    <property type="entry name" value="AMP-bd_C"/>
</dbReference>
<dbReference type="InterPro" id="IPR042099">
    <property type="entry name" value="ANL_N_sf"/>
</dbReference>
<evidence type="ECO:0000256" key="3">
    <source>
        <dbReference type="ARBA" id="ARBA00022553"/>
    </source>
</evidence>
<dbReference type="RefSeq" id="WP_114028541.1">
    <property type="nucleotide sequence ID" value="NZ_QOIL01000005.1"/>
</dbReference>
<dbReference type="PROSITE" id="PS50075">
    <property type="entry name" value="CARRIER"/>
    <property type="match status" value="1"/>
</dbReference>
<evidence type="ECO:0000256" key="1">
    <source>
        <dbReference type="ARBA" id="ARBA00001957"/>
    </source>
</evidence>
<dbReference type="GO" id="GO:0047527">
    <property type="term" value="F:2,3-dihydroxybenzoate-serine ligase activity"/>
    <property type="evidence" value="ECO:0007669"/>
    <property type="project" value="TreeGrafter"/>
</dbReference>
<keyword evidence="3" id="KW-0597">Phosphoprotein</keyword>
<dbReference type="InterPro" id="IPR020845">
    <property type="entry name" value="AMP-binding_CS"/>
</dbReference>
<dbReference type="GO" id="GO:0008610">
    <property type="term" value="P:lipid biosynthetic process"/>
    <property type="evidence" value="ECO:0007669"/>
    <property type="project" value="UniProtKB-ARBA"/>
</dbReference>
<dbReference type="InterPro" id="IPR023213">
    <property type="entry name" value="CAT-like_dom_sf"/>
</dbReference>
<dbReference type="InterPro" id="IPR009081">
    <property type="entry name" value="PP-bd_ACP"/>
</dbReference>
<dbReference type="InterPro" id="IPR029058">
    <property type="entry name" value="AB_hydrolase_fold"/>
</dbReference>
<gene>
    <name evidence="6" type="ORF">DQ384_10475</name>
</gene>
<dbReference type="Gene3D" id="3.30.300.30">
    <property type="match status" value="1"/>
</dbReference>
<proteinExistence type="predicted"/>
<protein>
    <recommendedName>
        <fullName evidence="5">Carrier domain-containing protein</fullName>
    </recommendedName>
</protein>
<dbReference type="CDD" id="cd19531">
    <property type="entry name" value="LCL_NRPS-like"/>
    <property type="match status" value="1"/>
</dbReference>
<dbReference type="InterPro" id="IPR020806">
    <property type="entry name" value="PKS_PP-bd"/>
</dbReference>
<evidence type="ECO:0000313" key="6">
    <source>
        <dbReference type="EMBL" id="RCG31162.1"/>
    </source>
</evidence>
<dbReference type="Gene3D" id="3.40.50.1820">
    <property type="entry name" value="alpha/beta hydrolase"/>
    <property type="match status" value="1"/>
</dbReference>
<comment type="cofactor">
    <cofactor evidence="1">
        <name>pantetheine 4'-phosphate</name>
        <dbReference type="ChEBI" id="CHEBI:47942"/>
    </cofactor>
</comment>
<evidence type="ECO:0000256" key="2">
    <source>
        <dbReference type="ARBA" id="ARBA00022450"/>
    </source>
</evidence>
<name>A0A367FMT4_9ACTN</name>
<dbReference type="CDD" id="cd05930">
    <property type="entry name" value="A_NRPS"/>
    <property type="match status" value="1"/>
</dbReference>
<organism evidence="6 7">
    <name type="scientific">Sphaerisporangium album</name>
    <dbReference type="NCBI Taxonomy" id="509200"/>
    <lineage>
        <taxon>Bacteria</taxon>
        <taxon>Bacillati</taxon>
        <taxon>Actinomycetota</taxon>
        <taxon>Actinomycetes</taxon>
        <taxon>Streptosporangiales</taxon>
        <taxon>Streptosporangiaceae</taxon>
        <taxon>Sphaerisporangium</taxon>
    </lineage>
</organism>
<dbReference type="SUPFAM" id="SSF56801">
    <property type="entry name" value="Acetyl-CoA synthetase-like"/>
    <property type="match status" value="1"/>
</dbReference>
<dbReference type="EMBL" id="QOIL01000005">
    <property type="protein sequence ID" value="RCG31162.1"/>
    <property type="molecule type" value="Genomic_DNA"/>
</dbReference>
<dbReference type="Pfam" id="PF13193">
    <property type="entry name" value="AMP-binding_C"/>
    <property type="match status" value="1"/>
</dbReference>
<dbReference type="Pfam" id="PF00668">
    <property type="entry name" value="Condensation"/>
    <property type="match status" value="1"/>
</dbReference>
<dbReference type="InterPro" id="IPR000873">
    <property type="entry name" value="AMP-dep_synth/lig_dom"/>
</dbReference>
<dbReference type="OrthoDB" id="2472181at2"/>
<keyword evidence="2" id="KW-0596">Phosphopantetheine</keyword>
<dbReference type="GO" id="GO:0043041">
    <property type="term" value="P:amino acid activation for nonribosomal peptide biosynthetic process"/>
    <property type="evidence" value="ECO:0007669"/>
    <property type="project" value="TreeGrafter"/>
</dbReference>
<dbReference type="InterPro" id="IPR045851">
    <property type="entry name" value="AMP-bd_C_sf"/>
</dbReference>
<dbReference type="GO" id="GO:0005829">
    <property type="term" value="C:cytosol"/>
    <property type="evidence" value="ECO:0007669"/>
    <property type="project" value="TreeGrafter"/>
</dbReference>
<dbReference type="PROSITE" id="PS00455">
    <property type="entry name" value="AMP_BINDING"/>
    <property type="match status" value="1"/>
</dbReference>
<feature type="compositionally biased region" description="Pro residues" evidence="4">
    <location>
        <begin position="211"/>
        <end position="221"/>
    </location>
</feature>